<dbReference type="AlphaFoldDB" id="A0A7L1NDQ8"/>
<keyword evidence="6" id="KW-1185">Reference proteome</keyword>
<comment type="caution">
    <text evidence="5">The sequence shown here is derived from an EMBL/GenBank/DDBJ whole genome shotgun (WGS) entry which is preliminary data.</text>
</comment>
<keyword evidence="1" id="KW-0479">Metal-binding</keyword>
<dbReference type="GO" id="GO:0008270">
    <property type="term" value="F:zinc ion binding"/>
    <property type="evidence" value="ECO:0007669"/>
    <property type="project" value="UniProtKB-KW"/>
</dbReference>
<evidence type="ECO:0000256" key="3">
    <source>
        <dbReference type="ARBA" id="ARBA00022833"/>
    </source>
</evidence>
<evidence type="ECO:0000256" key="2">
    <source>
        <dbReference type="ARBA" id="ARBA00022771"/>
    </source>
</evidence>
<feature type="non-terminal residue" evidence="5">
    <location>
        <position position="113"/>
    </location>
</feature>
<dbReference type="Pfam" id="PF05253">
    <property type="entry name" value="zf-U11-48K"/>
    <property type="match status" value="2"/>
</dbReference>
<proteinExistence type="predicted"/>
<reference evidence="5 6" key="1">
    <citation type="submission" date="2019-09" db="EMBL/GenBank/DDBJ databases">
        <title>Bird 10,000 Genomes (B10K) Project - Family phase.</title>
        <authorList>
            <person name="Zhang G."/>
        </authorList>
    </citation>
    <scope>NUCLEOTIDE SEQUENCE [LARGE SCALE GENOMIC DNA]</scope>
    <source>
        <strain evidence="5">B10K-DU-002-35</strain>
        <tissue evidence="5">Muscle</tissue>
    </source>
</reference>
<dbReference type="InterPro" id="IPR051591">
    <property type="entry name" value="UPF0224_FAM112_RNA_Proc"/>
</dbReference>
<sequence length="113" mass="13243">DPDRLVQCPYNKHHQIRACRFPYHIVKCRKQYPDVAKNLATCPFNARHLVPRTDLSSHAMNCKDKGLLEQDIVTQLYGHQREQMNTVSTWEAPPCEEDWEAETLEQSDSSFVW</sequence>
<feature type="non-terminal residue" evidence="5">
    <location>
        <position position="1"/>
    </location>
</feature>
<dbReference type="InterPro" id="IPR036236">
    <property type="entry name" value="Znf_C2H2_sf"/>
</dbReference>
<gene>
    <name evidence="5" type="primary">Gtsf1</name>
    <name evidence="5" type="ORF">RHICYA_R04485</name>
</gene>
<dbReference type="InterPro" id="IPR022776">
    <property type="entry name" value="TRM13/UPF0224_CHHC_Znf_dom"/>
</dbReference>
<dbReference type="EMBL" id="VXBP01004949">
    <property type="protein sequence ID" value="NXN97535.1"/>
    <property type="molecule type" value="Genomic_DNA"/>
</dbReference>
<dbReference type="PANTHER" id="PTHR21402:SF5">
    <property type="entry name" value="GAMETOCYTE SPECIFIC FACTOR 1"/>
    <property type="match status" value="1"/>
</dbReference>
<accession>A0A7L1NDQ8</accession>
<name>A0A7L1NDQ8_RHICY</name>
<keyword evidence="3" id="KW-0862">Zinc</keyword>
<organism evidence="5 6">
    <name type="scientific">Rhinopomastus cyanomelas</name>
    <name type="common">Common scimitarbill</name>
    <dbReference type="NCBI Taxonomy" id="113115"/>
    <lineage>
        <taxon>Eukaryota</taxon>
        <taxon>Metazoa</taxon>
        <taxon>Chordata</taxon>
        <taxon>Craniata</taxon>
        <taxon>Vertebrata</taxon>
        <taxon>Euteleostomi</taxon>
        <taxon>Archelosauria</taxon>
        <taxon>Archosauria</taxon>
        <taxon>Dinosauria</taxon>
        <taxon>Saurischia</taxon>
        <taxon>Theropoda</taxon>
        <taxon>Coelurosauria</taxon>
        <taxon>Aves</taxon>
        <taxon>Neognathae</taxon>
        <taxon>Neoaves</taxon>
        <taxon>Telluraves</taxon>
        <taxon>Coraciimorphae</taxon>
        <taxon>Bucerotiformes</taxon>
        <taxon>Rhinopomastidae</taxon>
        <taxon>Rhinopomastus</taxon>
    </lineage>
</organism>
<feature type="domain" description="CHHC U11-48K-type" evidence="4">
    <location>
        <begin position="39"/>
        <end position="66"/>
    </location>
</feature>
<dbReference type="Proteomes" id="UP000565785">
    <property type="component" value="Unassembled WGS sequence"/>
</dbReference>
<evidence type="ECO:0000259" key="4">
    <source>
        <dbReference type="PROSITE" id="PS51800"/>
    </source>
</evidence>
<protein>
    <submittedName>
        <fullName evidence="5">GTSF1 factor</fullName>
    </submittedName>
</protein>
<dbReference type="PROSITE" id="PS51800">
    <property type="entry name" value="ZF_CHHC_U11_48K"/>
    <property type="match status" value="2"/>
</dbReference>
<evidence type="ECO:0000313" key="5">
    <source>
        <dbReference type="EMBL" id="NXN97535.1"/>
    </source>
</evidence>
<feature type="domain" description="CHHC U11-48K-type" evidence="4">
    <location>
        <begin position="5"/>
        <end position="32"/>
    </location>
</feature>
<evidence type="ECO:0000256" key="1">
    <source>
        <dbReference type="ARBA" id="ARBA00022723"/>
    </source>
</evidence>
<dbReference type="OrthoDB" id="10069248at2759"/>
<dbReference type="SUPFAM" id="SSF57667">
    <property type="entry name" value="beta-beta-alpha zinc fingers"/>
    <property type="match status" value="1"/>
</dbReference>
<dbReference type="PANTHER" id="PTHR21402">
    <property type="entry name" value="GAMETOCYTE SPECIFIC FACTOR 1-RELATED"/>
    <property type="match status" value="1"/>
</dbReference>
<keyword evidence="2" id="KW-0863">Zinc-finger</keyword>
<evidence type="ECO:0000313" key="6">
    <source>
        <dbReference type="Proteomes" id="UP000565785"/>
    </source>
</evidence>